<dbReference type="InterPro" id="IPR001753">
    <property type="entry name" value="Enoyl-CoA_hydra/iso"/>
</dbReference>
<reference evidence="2" key="1">
    <citation type="submission" date="2022-01" db="EMBL/GenBank/DDBJ databases">
        <authorList>
            <person name="King R."/>
        </authorList>
    </citation>
    <scope>NUCLEOTIDE SEQUENCE</scope>
</reference>
<evidence type="ECO:0000313" key="3">
    <source>
        <dbReference type="Proteomes" id="UP001152798"/>
    </source>
</evidence>
<dbReference type="OrthoDB" id="448450at2759"/>
<dbReference type="GO" id="GO:0005829">
    <property type="term" value="C:cytosol"/>
    <property type="evidence" value="ECO:0007669"/>
    <property type="project" value="TreeGrafter"/>
</dbReference>
<keyword evidence="3" id="KW-1185">Reference proteome</keyword>
<gene>
    <name evidence="2" type="ORF">NEZAVI_LOCUS9577</name>
</gene>
<keyword evidence="1" id="KW-0456">Lyase</keyword>
<dbReference type="InterPro" id="IPR029045">
    <property type="entry name" value="ClpP/crotonase-like_dom_sf"/>
</dbReference>
<name>A0A9P0HE25_NEZVI</name>
<protein>
    <submittedName>
        <fullName evidence="2">Uncharacterized protein</fullName>
    </submittedName>
</protein>
<sequence>MGSYVSYFFGQFNKTDKKENTLEQIKDIFKQYGSGSIDLSLVDDGIGILVINNPEKRNAMSGKMMVQLCDAISELEKWKDGRGLLIHGAGLGFCSGGDLDFIRSSTNQNLGSDMSRLLTDALNRLRALPIVSLAYIHGFGAIGGGSEIAMAADLRIISPGSKIGFVHGKMGLTPAWGGAGRLIQAVGREQALELLLSGRLVSSEVARDIGLAQKCGDLNCAESYLRSLCGFAPQIIGAMKSALVGNEGKPTQLRTQCYQHHILQSEPAL</sequence>
<accession>A0A9P0HE25</accession>
<dbReference type="SUPFAM" id="SSF52096">
    <property type="entry name" value="ClpP/crotonase"/>
    <property type="match status" value="1"/>
</dbReference>
<evidence type="ECO:0000256" key="1">
    <source>
        <dbReference type="ARBA" id="ARBA00023239"/>
    </source>
</evidence>
<dbReference type="PANTHER" id="PTHR11941">
    <property type="entry name" value="ENOYL-COA HYDRATASE-RELATED"/>
    <property type="match status" value="1"/>
</dbReference>
<proteinExistence type="predicted"/>
<dbReference type="AlphaFoldDB" id="A0A9P0HE25"/>
<dbReference type="CDD" id="cd06558">
    <property type="entry name" value="crotonase-like"/>
    <property type="match status" value="1"/>
</dbReference>
<dbReference type="PANTHER" id="PTHR11941:SF27">
    <property type="entry name" value="ETHYLMALONYL-COA DECARBOXYLASE"/>
    <property type="match status" value="1"/>
</dbReference>
<dbReference type="Pfam" id="PF00378">
    <property type="entry name" value="ECH_1"/>
    <property type="match status" value="1"/>
</dbReference>
<dbReference type="Proteomes" id="UP001152798">
    <property type="component" value="Chromosome 4"/>
</dbReference>
<dbReference type="GO" id="GO:0016829">
    <property type="term" value="F:lyase activity"/>
    <property type="evidence" value="ECO:0007669"/>
    <property type="project" value="UniProtKB-KW"/>
</dbReference>
<organism evidence="2 3">
    <name type="scientific">Nezara viridula</name>
    <name type="common">Southern green stink bug</name>
    <name type="synonym">Cimex viridulus</name>
    <dbReference type="NCBI Taxonomy" id="85310"/>
    <lineage>
        <taxon>Eukaryota</taxon>
        <taxon>Metazoa</taxon>
        <taxon>Ecdysozoa</taxon>
        <taxon>Arthropoda</taxon>
        <taxon>Hexapoda</taxon>
        <taxon>Insecta</taxon>
        <taxon>Pterygota</taxon>
        <taxon>Neoptera</taxon>
        <taxon>Paraneoptera</taxon>
        <taxon>Hemiptera</taxon>
        <taxon>Heteroptera</taxon>
        <taxon>Panheteroptera</taxon>
        <taxon>Pentatomomorpha</taxon>
        <taxon>Pentatomoidea</taxon>
        <taxon>Pentatomidae</taxon>
        <taxon>Pentatominae</taxon>
        <taxon>Nezara</taxon>
    </lineage>
</organism>
<dbReference type="EMBL" id="OV725080">
    <property type="protein sequence ID" value="CAH1400306.1"/>
    <property type="molecule type" value="Genomic_DNA"/>
</dbReference>
<evidence type="ECO:0000313" key="2">
    <source>
        <dbReference type="EMBL" id="CAH1400306.1"/>
    </source>
</evidence>
<dbReference type="GO" id="GO:0006635">
    <property type="term" value="P:fatty acid beta-oxidation"/>
    <property type="evidence" value="ECO:0007669"/>
    <property type="project" value="TreeGrafter"/>
</dbReference>
<dbReference type="Gene3D" id="3.90.226.10">
    <property type="entry name" value="2-enoyl-CoA Hydratase, Chain A, domain 1"/>
    <property type="match status" value="1"/>
</dbReference>